<reference evidence="2 3" key="1">
    <citation type="submission" date="2018-05" db="EMBL/GenBank/DDBJ databases">
        <title>Freshwater and sediment microbial communities from various areas in North America, analyzing microbe dynamics in response to fracking.</title>
        <authorList>
            <person name="Lamendella R."/>
        </authorList>
    </citation>
    <scope>NUCLEOTIDE SEQUENCE [LARGE SCALE GENOMIC DNA]</scope>
    <source>
        <strain evidence="2 3">67</strain>
    </source>
</reference>
<gene>
    <name evidence="2" type="ORF">DET57_103116</name>
</gene>
<evidence type="ECO:0000313" key="3">
    <source>
        <dbReference type="Proteomes" id="UP000247485"/>
    </source>
</evidence>
<accession>A0A318FW13</accession>
<organism evidence="2 3">
    <name type="scientific">Klebsiella oxytoca</name>
    <dbReference type="NCBI Taxonomy" id="571"/>
    <lineage>
        <taxon>Bacteria</taxon>
        <taxon>Pseudomonadati</taxon>
        <taxon>Pseudomonadota</taxon>
        <taxon>Gammaproteobacteria</taxon>
        <taxon>Enterobacterales</taxon>
        <taxon>Enterobacteriaceae</taxon>
        <taxon>Klebsiella/Raoultella group</taxon>
        <taxon>Klebsiella</taxon>
    </lineage>
</organism>
<evidence type="ECO:0000313" key="2">
    <source>
        <dbReference type="EMBL" id="PXW47684.1"/>
    </source>
</evidence>
<name>A0A318FW13_KLEOX</name>
<feature type="transmembrane region" description="Helical" evidence="1">
    <location>
        <begin position="6"/>
        <end position="28"/>
    </location>
</feature>
<dbReference type="AlphaFoldDB" id="A0A318FW13"/>
<protein>
    <submittedName>
        <fullName evidence="2">Uncharacterized protein</fullName>
    </submittedName>
</protein>
<keyword evidence="1" id="KW-0472">Membrane</keyword>
<evidence type="ECO:0000256" key="1">
    <source>
        <dbReference type="SAM" id="Phobius"/>
    </source>
</evidence>
<sequence>MSIYLYTLLTYGMTIVISFAVVGIIVGVNRVMNKLNITDD</sequence>
<keyword evidence="1" id="KW-0812">Transmembrane</keyword>
<dbReference type="Proteomes" id="UP000247485">
    <property type="component" value="Unassembled WGS sequence"/>
</dbReference>
<dbReference type="EMBL" id="QJJG01000003">
    <property type="protein sequence ID" value="PXW47684.1"/>
    <property type="molecule type" value="Genomic_DNA"/>
</dbReference>
<proteinExistence type="predicted"/>
<comment type="caution">
    <text evidence="2">The sequence shown here is derived from an EMBL/GenBank/DDBJ whole genome shotgun (WGS) entry which is preliminary data.</text>
</comment>
<keyword evidence="1" id="KW-1133">Transmembrane helix</keyword>